<sequence length="128" mass="14102">MIGLIPNFYAAFSAINHLQARGQDQASRPEATGIDQCPAVGDIQSKPYTDPDLPPPYGEGYQYTATAKGKTWTGQTAATKDDYLGPEYELKAEEINERDGKFHCDYGGQRLIKNGEVADPYLRLSTLK</sequence>
<dbReference type="EMBL" id="MDGK01000037">
    <property type="protein sequence ID" value="OIN08267.1"/>
    <property type="molecule type" value="Genomic_DNA"/>
</dbReference>
<dbReference type="AlphaFoldDB" id="A0A1H0RWH6"/>
<evidence type="ECO:0000313" key="2">
    <source>
        <dbReference type="EMBL" id="OIN08267.1"/>
    </source>
</evidence>
<evidence type="ECO:0000256" key="1">
    <source>
        <dbReference type="SAM" id="MobiDB-lite"/>
    </source>
</evidence>
<dbReference type="Proteomes" id="UP000182654">
    <property type="component" value="Chromosome I"/>
</dbReference>
<evidence type="ECO:0000313" key="5">
    <source>
        <dbReference type="Proteomes" id="UP000182654"/>
    </source>
</evidence>
<reference evidence="2 4" key="1">
    <citation type="submission" date="2016-08" db="EMBL/GenBank/DDBJ databases">
        <title>Draft genome sequence of the type strain of Pseudomonas extremorientalis LMG 19695T isolated from drinking water reservoir.</title>
        <authorList>
            <person name="Tambong J.T."/>
        </authorList>
    </citation>
    <scope>NUCLEOTIDE SEQUENCE [LARGE SCALE GENOMIC DNA]</scope>
    <source>
        <strain evidence="2 4">LMG 19695</strain>
    </source>
</reference>
<name>A0A1H0RWH6_9PSED</name>
<dbReference type="Proteomes" id="UP000181686">
    <property type="component" value="Unassembled WGS sequence"/>
</dbReference>
<dbReference type="EMBL" id="LT629708">
    <property type="protein sequence ID" value="SDP33941.1"/>
    <property type="molecule type" value="Genomic_DNA"/>
</dbReference>
<accession>A0A1H0RWH6</accession>
<keyword evidence="5" id="KW-1185">Reference proteome</keyword>
<evidence type="ECO:0000313" key="3">
    <source>
        <dbReference type="EMBL" id="SDP33941.1"/>
    </source>
</evidence>
<proteinExistence type="predicted"/>
<protein>
    <submittedName>
        <fullName evidence="2">Uncharacterized protein</fullName>
    </submittedName>
</protein>
<feature type="region of interest" description="Disordered" evidence="1">
    <location>
        <begin position="23"/>
        <end position="58"/>
    </location>
</feature>
<dbReference type="RefSeq" id="WP_071490286.1">
    <property type="nucleotide sequence ID" value="NZ_CP089519.1"/>
</dbReference>
<evidence type="ECO:0000313" key="4">
    <source>
        <dbReference type="Proteomes" id="UP000181686"/>
    </source>
</evidence>
<gene>
    <name evidence="2" type="ORF">BFN10_14660</name>
    <name evidence="3" type="ORF">SAMN04490184_3022</name>
</gene>
<organism evidence="2 4">
    <name type="scientific">Pseudomonas extremorientalis</name>
    <dbReference type="NCBI Taxonomy" id="169669"/>
    <lineage>
        <taxon>Bacteria</taxon>
        <taxon>Pseudomonadati</taxon>
        <taxon>Pseudomonadota</taxon>
        <taxon>Gammaproteobacteria</taxon>
        <taxon>Pseudomonadales</taxon>
        <taxon>Pseudomonadaceae</taxon>
        <taxon>Pseudomonas</taxon>
    </lineage>
</organism>
<reference evidence="3 5" key="2">
    <citation type="submission" date="2016-10" db="EMBL/GenBank/DDBJ databases">
        <authorList>
            <person name="Varghese N."/>
            <person name="Submissions S."/>
        </authorList>
    </citation>
    <scope>NUCLEOTIDE SEQUENCE [LARGE SCALE GENOMIC DNA]</scope>
    <source>
        <strain evidence="3 5">BS2774</strain>
    </source>
</reference>